<dbReference type="InterPro" id="IPR036291">
    <property type="entry name" value="NAD(P)-bd_dom_sf"/>
</dbReference>
<reference evidence="4 5" key="1">
    <citation type="submission" date="2017-07" db="EMBL/GenBank/DDBJ databases">
        <title>Draft whole genome sequences of clinical Proprionibacteriaceae strains.</title>
        <authorList>
            <person name="Bernier A.-M."/>
            <person name="Bernard K."/>
            <person name="Domingo M.-C."/>
        </authorList>
    </citation>
    <scope>NUCLEOTIDE SEQUENCE [LARGE SCALE GENOMIC DNA]</scope>
    <source>
        <strain evidence="4 5">NML 160184</strain>
    </source>
</reference>
<evidence type="ECO:0000256" key="1">
    <source>
        <dbReference type="SAM" id="MobiDB-lite"/>
    </source>
</evidence>
<evidence type="ECO:0000313" key="4">
    <source>
        <dbReference type="EMBL" id="OYN86416.1"/>
    </source>
</evidence>
<feature type="domain" description="GFO/IDH/MocA-like oxidoreductase" evidence="3">
    <location>
        <begin position="213"/>
        <end position="340"/>
    </location>
</feature>
<dbReference type="EMBL" id="NMVI01000018">
    <property type="protein sequence ID" value="OYN86416.1"/>
    <property type="molecule type" value="Genomic_DNA"/>
</dbReference>
<protein>
    <recommendedName>
        <fullName evidence="6">Gfo/Idh/MocA family oxidoreductase</fullName>
    </recommendedName>
</protein>
<dbReference type="Pfam" id="PF01408">
    <property type="entry name" value="GFO_IDH_MocA"/>
    <property type="match status" value="1"/>
</dbReference>
<dbReference type="AlphaFoldDB" id="A0A255E4J3"/>
<feature type="region of interest" description="Disordered" evidence="1">
    <location>
        <begin position="34"/>
        <end position="58"/>
    </location>
</feature>
<feature type="domain" description="Gfo/Idh/MocA-like oxidoreductase N-terminal" evidence="2">
    <location>
        <begin position="84"/>
        <end position="202"/>
    </location>
</feature>
<dbReference type="Gene3D" id="3.30.360.10">
    <property type="entry name" value="Dihydrodipicolinate Reductase, domain 2"/>
    <property type="match status" value="1"/>
</dbReference>
<feature type="region of interest" description="Disordered" evidence="1">
    <location>
        <begin position="354"/>
        <end position="373"/>
    </location>
</feature>
<dbReference type="SUPFAM" id="SSF55347">
    <property type="entry name" value="Glyceraldehyde-3-phosphate dehydrogenase-like, C-terminal domain"/>
    <property type="match status" value="1"/>
</dbReference>
<evidence type="ECO:0008006" key="6">
    <source>
        <dbReference type="Google" id="ProtNLM"/>
    </source>
</evidence>
<dbReference type="InterPro" id="IPR055170">
    <property type="entry name" value="GFO_IDH_MocA-like_dom"/>
</dbReference>
<dbReference type="InterPro" id="IPR052515">
    <property type="entry name" value="Gfo/Idh/MocA_Oxidoreductase"/>
</dbReference>
<organism evidence="4 5">
    <name type="scientific">Parenemella sanctibonifatiensis</name>
    <dbReference type="NCBI Taxonomy" id="2016505"/>
    <lineage>
        <taxon>Bacteria</taxon>
        <taxon>Bacillati</taxon>
        <taxon>Actinomycetota</taxon>
        <taxon>Actinomycetes</taxon>
        <taxon>Propionibacteriales</taxon>
        <taxon>Propionibacteriaceae</taxon>
        <taxon>Parenemella</taxon>
    </lineage>
</organism>
<dbReference type="SUPFAM" id="SSF51735">
    <property type="entry name" value="NAD(P)-binding Rossmann-fold domains"/>
    <property type="match status" value="1"/>
</dbReference>
<evidence type="ECO:0000259" key="2">
    <source>
        <dbReference type="Pfam" id="PF01408"/>
    </source>
</evidence>
<dbReference type="InterPro" id="IPR000683">
    <property type="entry name" value="Gfo/Idh/MocA-like_OxRdtase_N"/>
</dbReference>
<dbReference type="PANTHER" id="PTHR43249:SF1">
    <property type="entry name" value="D-GLUCOSIDE 3-DEHYDROGENASE"/>
    <property type="match status" value="1"/>
</dbReference>
<evidence type="ECO:0000313" key="5">
    <source>
        <dbReference type="Proteomes" id="UP000216533"/>
    </source>
</evidence>
<dbReference type="Gene3D" id="3.40.50.720">
    <property type="entry name" value="NAD(P)-binding Rossmann-like Domain"/>
    <property type="match status" value="1"/>
</dbReference>
<sequence length="428" mass="45273">MKWSTWLFSMPISPMEVTVEIPCCSVTDVMAHHRGGGGDSATSALPARGPWPHPSSPASDCYRVLDRLTATSGGERMVASQPHRVGLIGVGPGGDLHAGALRLIADQFGPDAAPAEVVATASSRGAGSPHWPDARKLSTEEIVVDPDVSVVAICTPSDSHGALTLAALRAGKHVVVEKPMALDAGEAEEIVAEAAARNLVVSPVSQRRFEPVHQKIKSMLDNGDLGRLILAESFLHWWRDDAYYASAPWRLHQELGGGSLMNQGVHNIDLLEWLVGPSRSVQAMYATLGHDMPTEDTTVANVELAGPDGSGALGVIITSTATYPGEPAELILRTTKGTVRIDQEGIADWSIDGVDRPEVAKGPPSGASDPSAIGYTSHAAQWRDVLAAIDGGTAPLLDAESGWRTVQLMTAMYDSAETGHRITLKEHP</sequence>
<gene>
    <name evidence="4" type="ORF">CGZ92_08675</name>
</gene>
<dbReference type="Pfam" id="PF22725">
    <property type="entry name" value="GFO_IDH_MocA_C3"/>
    <property type="match status" value="1"/>
</dbReference>
<accession>A0A255E4J3</accession>
<evidence type="ECO:0000259" key="3">
    <source>
        <dbReference type="Pfam" id="PF22725"/>
    </source>
</evidence>
<dbReference type="PANTHER" id="PTHR43249">
    <property type="entry name" value="UDP-N-ACETYL-2-AMINO-2-DEOXY-D-GLUCURONATE OXIDASE"/>
    <property type="match status" value="1"/>
</dbReference>
<comment type="caution">
    <text evidence="4">The sequence shown here is derived from an EMBL/GenBank/DDBJ whole genome shotgun (WGS) entry which is preliminary data.</text>
</comment>
<name>A0A255E4J3_9ACTN</name>
<dbReference type="Proteomes" id="UP000216533">
    <property type="component" value="Unassembled WGS sequence"/>
</dbReference>
<proteinExistence type="predicted"/>
<dbReference type="GO" id="GO:0000166">
    <property type="term" value="F:nucleotide binding"/>
    <property type="evidence" value="ECO:0007669"/>
    <property type="project" value="InterPro"/>
</dbReference>